<dbReference type="EMBL" id="QJKJ01006878">
    <property type="protein sequence ID" value="RDX85081.1"/>
    <property type="molecule type" value="Genomic_DNA"/>
</dbReference>
<keyword evidence="3" id="KW-1185">Reference proteome</keyword>
<dbReference type="Proteomes" id="UP000257109">
    <property type="component" value="Unassembled WGS sequence"/>
</dbReference>
<dbReference type="OrthoDB" id="1739705at2759"/>
<accession>A0A371G3K6</accession>
<evidence type="ECO:0000313" key="2">
    <source>
        <dbReference type="EMBL" id="RDX85081.1"/>
    </source>
</evidence>
<evidence type="ECO:0000313" key="3">
    <source>
        <dbReference type="Proteomes" id="UP000257109"/>
    </source>
</evidence>
<feature type="domain" description="Retrovirus-related Pol polyprotein from transposon TNT 1-94-like beta-barrel" evidence="1">
    <location>
        <begin position="73"/>
        <end position="141"/>
    </location>
</feature>
<name>A0A371G3K6_MUCPR</name>
<comment type="caution">
    <text evidence="2">The sequence shown here is derived from an EMBL/GenBank/DDBJ whole genome shotgun (WGS) entry which is preliminary data.</text>
</comment>
<dbReference type="InterPro" id="IPR054722">
    <property type="entry name" value="PolX-like_BBD"/>
</dbReference>
<organism evidence="2 3">
    <name type="scientific">Mucuna pruriens</name>
    <name type="common">Velvet bean</name>
    <name type="synonym">Dolichos pruriens</name>
    <dbReference type="NCBI Taxonomy" id="157652"/>
    <lineage>
        <taxon>Eukaryota</taxon>
        <taxon>Viridiplantae</taxon>
        <taxon>Streptophyta</taxon>
        <taxon>Embryophyta</taxon>
        <taxon>Tracheophyta</taxon>
        <taxon>Spermatophyta</taxon>
        <taxon>Magnoliopsida</taxon>
        <taxon>eudicotyledons</taxon>
        <taxon>Gunneridae</taxon>
        <taxon>Pentapetalae</taxon>
        <taxon>rosids</taxon>
        <taxon>fabids</taxon>
        <taxon>Fabales</taxon>
        <taxon>Fabaceae</taxon>
        <taxon>Papilionoideae</taxon>
        <taxon>50 kb inversion clade</taxon>
        <taxon>NPAAA clade</taxon>
        <taxon>indigoferoid/millettioid clade</taxon>
        <taxon>Phaseoleae</taxon>
        <taxon>Mucuna</taxon>
    </lineage>
</organism>
<dbReference type="AlphaFoldDB" id="A0A371G3K6"/>
<gene>
    <name evidence="2" type="ORF">CR513_33779</name>
</gene>
<sequence length="179" mass="20419">MKGVINPPKVVEEEEVETILVEQMKGGMINLMFNVIIAISMGRTNVEEKTNLVGEKEEGEESTLLLALNEEISYKEKFVKLKEKVKGNVSFDDSSKVQIQGKDTILISLKDGYHKFIKDVYYVHKLRSSILSLGQLVEKRYEILMKENFLCLKNQISNLVAKTNEAKCLKASIKDEAWF</sequence>
<reference evidence="2" key="1">
    <citation type="submission" date="2018-05" db="EMBL/GenBank/DDBJ databases">
        <title>Draft genome of Mucuna pruriens seed.</title>
        <authorList>
            <person name="Nnadi N.E."/>
            <person name="Vos R."/>
            <person name="Hasami M.H."/>
            <person name="Devisetty U.K."/>
            <person name="Aguiy J.C."/>
        </authorList>
    </citation>
    <scope>NUCLEOTIDE SEQUENCE [LARGE SCALE GENOMIC DNA]</scope>
    <source>
        <strain evidence="2">JCA_2017</strain>
    </source>
</reference>
<feature type="non-terminal residue" evidence="2">
    <location>
        <position position="1"/>
    </location>
</feature>
<dbReference type="Pfam" id="PF22936">
    <property type="entry name" value="Pol_BBD"/>
    <property type="match status" value="1"/>
</dbReference>
<proteinExistence type="predicted"/>
<evidence type="ECO:0000259" key="1">
    <source>
        <dbReference type="Pfam" id="PF22936"/>
    </source>
</evidence>
<protein>
    <recommendedName>
        <fullName evidence="1">Retrovirus-related Pol polyprotein from transposon TNT 1-94-like beta-barrel domain-containing protein</fullName>
    </recommendedName>
</protein>